<dbReference type="InterPro" id="IPR053185">
    <property type="entry name" value="SET_domain_protein"/>
</dbReference>
<evidence type="ECO:0000313" key="3">
    <source>
        <dbReference type="Proteomes" id="UP000886523"/>
    </source>
</evidence>
<dbReference type="AlphaFoldDB" id="A0A9P6AUD6"/>
<feature type="domain" description="SET" evidence="1">
    <location>
        <begin position="43"/>
        <end position="185"/>
    </location>
</feature>
<name>A0A9P6AUD6_9AGAM</name>
<sequence>MQADLDCVDVGWDRGRCVCVGLRGDDSALLGAYNLGELESLAPKFRIDSSGDSGVGIYAEGGFATGDLIWRERPLILIPSRPFPNIFVNIQTRLHPEELDTVMSLRNAHPCKVDAFEGTLRTNFIGVELSAGYDASYRALFPMISRANHCCSSNATYRFDTDSFALELRAVRAITYNEQVCVQYIDVLRPRRERKRILRELYWFGCLCPSCALPDESRAAAESDHRRHLIKAWSENHTTLETWLYDRSLPEDLVEKDSVELLEILRLEGLECMERFALDTLCAALAASAKETAFRTWALWAREAARIGGEWHPMVLYYDRTLDDPQSSPLWNARELFNP</sequence>
<dbReference type="InterPro" id="IPR046341">
    <property type="entry name" value="SET_dom_sf"/>
</dbReference>
<dbReference type="CDD" id="cd20071">
    <property type="entry name" value="SET_SMYD"/>
    <property type="match status" value="1"/>
</dbReference>
<dbReference type="PROSITE" id="PS50280">
    <property type="entry name" value="SET"/>
    <property type="match status" value="1"/>
</dbReference>
<keyword evidence="3" id="KW-1185">Reference proteome</keyword>
<dbReference type="Proteomes" id="UP000886523">
    <property type="component" value="Unassembled WGS sequence"/>
</dbReference>
<evidence type="ECO:0000313" key="2">
    <source>
        <dbReference type="EMBL" id="KAF9512148.1"/>
    </source>
</evidence>
<dbReference type="InterPro" id="IPR001214">
    <property type="entry name" value="SET_dom"/>
</dbReference>
<reference evidence="2" key="1">
    <citation type="journal article" date="2020" name="Nat. Commun.">
        <title>Large-scale genome sequencing of mycorrhizal fungi provides insights into the early evolution of symbiotic traits.</title>
        <authorList>
            <person name="Miyauchi S."/>
            <person name="Kiss E."/>
            <person name="Kuo A."/>
            <person name="Drula E."/>
            <person name="Kohler A."/>
            <person name="Sanchez-Garcia M."/>
            <person name="Morin E."/>
            <person name="Andreopoulos B."/>
            <person name="Barry K.W."/>
            <person name="Bonito G."/>
            <person name="Buee M."/>
            <person name="Carver A."/>
            <person name="Chen C."/>
            <person name="Cichocki N."/>
            <person name="Clum A."/>
            <person name="Culley D."/>
            <person name="Crous P.W."/>
            <person name="Fauchery L."/>
            <person name="Girlanda M."/>
            <person name="Hayes R.D."/>
            <person name="Keri Z."/>
            <person name="LaButti K."/>
            <person name="Lipzen A."/>
            <person name="Lombard V."/>
            <person name="Magnuson J."/>
            <person name="Maillard F."/>
            <person name="Murat C."/>
            <person name="Nolan M."/>
            <person name="Ohm R.A."/>
            <person name="Pangilinan J."/>
            <person name="Pereira M.F."/>
            <person name="Perotto S."/>
            <person name="Peter M."/>
            <person name="Pfister S."/>
            <person name="Riley R."/>
            <person name="Sitrit Y."/>
            <person name="Stielow J.B."/>
            <person name="Szollosi G."/>
            <person name="Zifcakova L."/>
            <person name="Stursova M."/>
            <person name="Spatafora J.W."/>
            <person name="Tedersoo L."/>
            <person name="Vaario L.M."/>
            <person name="Yamada A."/>
            <person name="Yan M."/>
            <person name="Wang P."/>
            <person name="Xu J."/>
            <person name="Bruns T."/>
            <person name="Baldrian P."/>
            <person name="Vilgalys R."/>
            <person name="Dunand C."/>
            <person name="Henrissat B."/>
            <person name="Grigoriev I.V."/>
            <person name="Hibbett D."/>
            <person name="Nagy L.G."/>
            <person name="Martin F.M."/>
        </authorList>
    </citation>
    <scope>NUCLEOTIDE SEQUENCE</scope>
    <source>
        <strain evidence="2">UP504</strain>
    </source>
</reference>
<dbReference type="PANTHER" id="PTHR47332:SF4">
    <property type="entry name" value="SET DOMAIN-CONTAINING PROTEIN 5"/>
    <property type="match status" value="1"/>
</dbReference>
<proteinExistence type="predicted"/>
<gene>
    <name evidence="2" type="ORF">BS47DRAFT_1094208</name>
</gene>
<evidence type="ECO:0000259" key="1">
    <source>
        <dbReference type="PROSITE" id="PS50280"/>
    </source>
</evidence>
<dbReference type="EMBL" id="MU128990">
    <property type="protein sequence ID" value="KAF9512148.1"/>
    <property type="molecule type" value="Genomic_DNA"/>
</dbReference>
<protein>
    <recommendedName>
        <fullName evidence="1">SET domain-containing protein</fullName>
    </recommendedName>
</protein>
<dbReference type="SUPFAM" id="SSF82199">
    <property type="entry name" value="SET domain"/>
    <property type="match status" value="1"/>
</dbReference>
<dbReference type="SMART" id="SM00317">
    <property type="entry name" value="SET"/>
    <property type="match status" value="1"/>
</dbReference>
<dbReference type="OrthoDB" id="265717at2759"/>
<dbReference type="Gene3D" id="2.170.270.10">
    <property type="entry name" value="SET domain"/>
    <property type="match status" value="1"/>
</dbReference>
<organism evidence="2 3">
    <name type="scientific">Hydnum rufescens UP504</name>
    <dbReference type="NCBI Taxonomy" id="1448309"/>
    <lineage>
        <taxon>Eukaryota</taxon>
        <taxon>Fungi</taxon>
        <taxon>Dikarya</taxon>
        <taxon>Basidiomycota</taxon>
        <taxon>Agaricomycotina</taxon>
        <taxon>Agaricomycetes</taxon>
        <taxon>Cantharellales</taxon>
        <taxon>Hydnaceae</taxon>
        <taxon>Hydnum</taxon>
    </lineage>
</organism>
<accession>A0A9P6AUD6</accession>
<comment type="caution">
    <text evidence="2">The sequence shown here is derived from an EMBL/GenBank/DDBJ whole genome shotgun (WGS) entry which is preliminary data.</text>
</comment>
<dbReference type="PANTHER" id="PTHR47332">
    <property type="entry name" value="SET DOMAIN-CONTAINING PROTEIN 5"/>
    <property type="match status" value="1"/>
</dbReference>